<evidence type="ECO:0000256" key="1">
    <source>
        <dbReference type="SAM" id="MobiDB-lite"/>
    </source>
</evidence>
<dbReference type="AlphaFoldDB" id="A0A3B0XRN0"/>
<sequence length="137" mass="16109">MVKTYQFKYTKMVYQFFILFTSVMLLLLFAQSVFAEGVFADKEKAQHQLSGVDLNRIKAEYQIRFGKTQKATPSYKSKNPWDKKKKTVQAPSNKVSWGECRDYAIHKRNRCYREGRDAYRCEQMYETRTGLCDSGVN</sequence>
<protein>
    <submittedName>
        <fullName evidence="2">Uncharacterized protein</fullName>
    </submittedName>
</protein>
<accession>A0A3B0XRN0</accession>
<feature type="region of interest" description="Disordered" evidence="1">
    <location>
        <begin position="71"/>
        <end position="90"/>
    </location>
</feature>
<evidence type="ECO:0000313" key="2">
    <source>
        <dbReference type="EMBL" id="VAW65852.1"/>
    </source>
</evidence>
<proteinExistence type="predicted"/>
<reference evidence="2" key="1">
    <citation type="submission" date="2018-06" db="EMBL/GenBank/DDBJ databases">
        <authorList>
            <person name="Zhirakovskaya E."/>
        </authorList>
    </citation>
    <scope>NUCLEOTIDE SEQUENCE</scope>
</reference>
<name>A0A3B0XRN0_9ZZZZ</name>
<dbReference type="EMBL" id="UOFH01000329">
    <property type="protein sequence ID" value="VAW65852.1"/>
    <property type="molecule type" value="Genomic_DNA"/>
</dbReference>
<organism evidence="2">
    <name type="scientific">hydrothermal vent metagenome</name>
    <dbReference type="NCBI Taxonomy" id="652676"/>
    <lineage>
        <taxon>unclassified sequences</taxon>
        <taxon>metagenomes</taxon>
        <taxon>ecological metagenomes</taxon>
    </lineage>
</organism>
<gene>
    <name evidence="2" type="ORF">MNBD_GAMMA08-1656</name>
</gene>